<gene>
    <name evidence="2" type="ORF">BS47DRAFT_1445088</name>
</gene>
<organism evidence="2 3">
    <name type="scientific">Hydnum rufescens UP504</name>
    <dbReference type="NCBI Taxonomy" id="1448309"/>
    <lineage>
        <taxon>Eukaryota</taxon>
        <taxon>Fungi</taxon>
        <taxon>Dikarya</taxon>
        <taxon>Basidiomycota</taxon>
        <taxon>Agaricomycotina</taxon>
        <taxon>Agaricomycetes</taxon>
        <taxon>Cantharellales</taxon>
        <taxon>Hydnaceae</taxon>
        <taxon>Hydnum</taxon>
    </lineage>
</organism>
<proteinExistence type="predicted"/>
<reference evidence="2" key="1">
    <citation type="journal article" date="2020" name="Nat. Commun.">
        <title>Large-scale genome sequencing of mycorrhizal fungi provides insights into the early evolution of symbiotic traits.</title>
        <authorList>
            <person name="Miyauchi S."/>
            <person name="Kiss E."/>
            <person name="Kuo A."/>
            <person name="Drula E."/>
            <person name="Kohler A."/>
            <person name="Sanchez-Garcia M."/>
            <person name="Morin E."/>
            <person name="Andreopoulos B."/>
            <person name="Barry K.W."/>
            <person name="Bonito G."/>
            <person name="Buee M."/>
            <person name="Carver A."/>
            <person name="Chen C."/>
            <person name="Cichocki N."/>
            <person name="Clum A."/>
            <person name="Culley D."/>
            <person name="Crous P.W."/>
            <person name="Fauchery L."/>
            <person name="Girlanda M."/>
            <person name="Hayes R.D."/>
            <person name="Keri Z."/>
            <person name="LaButti K."/>
            <person name="Lipzen A."/>
            <person name="Lombard V."/>
            <person name="Magnuson J."/>
            <person name="Maillard F."/>
            <person name="Murat C."/>
            <person name="Nolan M."/>
            <person name="Ohm R.A."/>
            <person name="Pangilinan J."/>
            <person name="Pereira M.F."/>
            <person name="Perotto S."/>
            <person name="Peter M."/>
            <person name="Pfister S."/>
            <person name="Riley R."/>
            <person name="Sitrit Y."/>
            <person name="Stielow J.B."/>
            <person name="Szollosi G."/>
            <person name="Zifcakova L."/>
            <person name="Stursova M."/>
            <person name="Spatafora J.W."/>
            <person name="Tedersoo L."/>
            <person name="Vaario L.M."/>
            <person name="Yamada A."/>
            <person name="Yan M."/>
            <person name="Wang P."/>
            <person name="Xu J."/>
            <person name="Bruns T."/>
            <person name="Baldrian P."/>
            <person name="Vilgalys R."/>
            <person name="Dunand C."/>
            <person name="Henrissat B."/>
            <person name="Grigoriev I.V."/>
            <person name="Hibbett D."/>
            <person name="Nagy L.G."/>
            <person name="Martin F.M."/>
        </authorList>
    </citation>
    <scope>NUCLEOTIDE SEQUENCE</scope>
    <source>
        <strain evidence="2">UP504</strain>
    </source>
</reference>
<evidence type="ECO:0000256" key="1">
    <source>
        <dbReference type="SAM" id="MobiDB-lite"/>
    </source>
</evidence>
<name>A0A9P6ADS9_9AGAM</name>
<protein>
    <submittedName>
        <fullName evidence="2">Uncharacterized protein</fullName>
    </submittedName>
</protein>
<evidence type="ECO:0000313" key="3">
    <source>
        <dbReference type="Proteomes" id="UP000886523"/>
    </source>
</evidence>
<dbReference type="EMBL" id="MU129287">
    <property type="protein sequence ID" value="KAF9503899.1"/>
    <property type="molecule type" value="Genomic_DNA"/>
</dbReference>
<keyword evidence="3" id="KW-1185">Reference proteome</keyword>
<sequence>MEGTNRLYIGSLIPGVHPNHRLEHWPTRDVKNVFTYLAAWCVIQGIVIEKAWFQDHSSNFVIQVAVEGLQAAEDALGQHMNETTFYHPPPGLPKDSSCCFYRCALSPKSLRKEKFFHRGWPSWLSEATARQLGRTRLGGRFRPHPPPPLKLARTPDITVGWYLPLSTSSTAAASSANFSTVPNVATDSGPLAGDKRKHADSGASMPPAKRFKGADPDPMETDPEIVGDEMEGVEHTPGNDVMMDVDAPMEDADSLFEYSDDEMDVDLNTDDLNGRIRRSMLEVPSLDCNSTYTWWWWWNSLIYRFGLPTGSYEAPRAVLVHHIQG</sequence>
<dbReference type="AlphaFoldDB" id="A0A9P6ADS9"/>
<accession>A0A9P6ADS9</accession>
<evidence type="ECO:0000313" key="2">
    <source>
        <dbReference type="EMBL" id="KAF9503899.1"/>
    </source>
</evidence>
<feature type="region of interest" description="Disordered" evidence="1">
    <location>
        <begin position="186"/>
        <end position="218"/>
    </location>
</feature>
<comment type="caution">
    <text evidence="2">The sequence shown here is derived from an EMBL/GenBank/DDBJ whole genome shotgun (WGS) entry which is preliminary data.</text>
</comment>
<dbReference type="Proteomes" id="UP000886523">
    <property type="component" value="Unassembled WGS sequence"/>
</dbReference>